<dbReference type="InterPro" id="IPR018201">
    <property type="entry name" value="Ketoacyl_synth_AS"/>
</dbReference>
<keyword evidence="2" id="KW-0511">Multifunctional enzyme</keyword>
<dbReference type="InterPro" id="IPR016039">
    <property type="entry name" value="Thiolase-like"/>
</dbReference>
<dbReference type="InterPro" id="IPR050091">
    <property type="entry name" value="PKS_NRPS_Biosynth_Enz"/>
</dbReference>
<evidence type="ECO:0000313" key="4">
    <source>
        <dbReference type="EMBL" id="MDT0616784.1"/>
    </source>
</evidence>
<proteinExistence type="predicted"/>
<dbReference type="InterPro" id="IPR020841">
    <property type="entry name" value="PKS_Beta-ketoAc_synthase_dom"/>
</dbReference>
<dbReference type="EMBL" id="JAVRFH010000392">
    <property type="protein sequence ID" value="MDT0616784.1"/>
    <property type="molecule type" value="Genomic_DNA"/>
</dbReference>
<evidence type="ECO:0000256" key="2">
    <source>
        <dbReference type="ARBA" id="ARBA00023268"/>
    </source>
</evidence>
<protein>
    <submittedName>
        <fullName evidence="4">Polyketide synthase</fullName>
    </submittedName>
</protein>
<dbReference type="Proteomes" id="UP001180724">
    <property type="component" value="Unassembled WGS sequence"/>
</dbReference>
<gene>
    <name evidence="4" type="ORF">RM812_42670</name>
</gene>
<feature type="non-terminal residue" evidence="4">
    <location>
        <position position="134"/>
    </location>
</feature>
<dbReference type="SUPFAM" id="SSF53901">
    <property type="entry name" value="Thiolase-like"/>
    <property type="match status" value="1"/>
</dbReference>
<comment type="caution">
    <text evidence="4">The sequence shown here is derived from an EMBL/GenBank/DDBJ whole genome shotgun (WGS) entry which is preliminary data.</text>
</comment>
<dbReference type="InterPro" id="IPR014030">
    <property type="entry name" value="Ketoacyl_synth_N"/>
</dbReference>
<reference evidence="4" key="1">
    <citation type="submission" date="2024-05" db="EMBL/GenBank/DDBJ databases">
        <title>30 novel species of actinomycetes from the DSMZ collection.</title>
        <authorList>
            <person name="Nouioui I."/>
        </authorList>
    </citation>
    <scope>NUCLEOTIDE SEQUENCE</scope>
    <source>
        <strain evidence="4">DSM 40712</strain>
    </source>
</reference>
<dbReference type="PROSITE" id="PS52004">
    <property type="entry name" value="KS3_2"/>
    <property type="match status" value="1"/>
</dbReference>
<keyword evidence="5" id="KW-1185">Reference proteome</keyword>
<dbReference type="PANTHER" id="PTHR43775">
    <property type="entry name" value="FATTY ACID SYNTHASE"/>
    <property type="match status" value="1"/>
</dbReference>
<feature type="domain" description="Ketosynthase family 3 (KS3)" evidence="3">
    <location>
        <begin position="1"/>
        <end position="134"/>
    </location>
</feature>
<dbReference type="RefSeq" id="WP_311586479.1">
    <property type="nucleotide sequence ID" value="NZ_JAVRFH010000392.1"/>
</dbReference>
<dbReference type="SMART" id="SM00825">
    <property type="entry name" value="PKS_KS"/>
    <property type="match status" value="1"/>
</dbReference>
<evidence type="ECO:0000313" key="5">
    <source>
        <dbReference type="Proteomes" id="UP001180724"/>
    </source>
</evidence>
<dbReference type="Gene3D" id="3.40.47.10">
    <property type="match status" value="1"/>
</dbReference>
<evidence type="ECO:0000256" key="1">
    <source>
        <dbReference type="ARBA" id="ARBA00022679"/>
    </source>
</evidence>
<dbReference type="PANTHER" id="PTHR43775:SF51">
    <property type="entry name" value="INACTIVE PHENOLPHTHIOCEROL SYNTHESIS POLYKETIDE SYNTHASE TYPE I PKS1-RELATED"/>
    <property type="match status" value="1"/>
</dbReference>
<organism evidence="4 5">
    <name type="scientific">Streptomyces lancefieldiae</name>
    <dbReference type="NCBI Taxonomy" id="3075520"/>
    <lineage>
        <taxon>Bacteria</taxon>
        <taxon>Bacillati</taxon>
        <taxon>Actinomycetota</taxon>
        <taxon>Actinomycetes</taxon>
        <taxon>Kitasatosporales</taxon>
        <taxon>Streptomycetaceae</taxon>
        <taxon>Streptomyces</taxon>
    </lineage>
</organism>
<feature type="non-terminal residue" evidence="4">
    <location>
        <position position="1"/>
    </location>
</feature>
<name>A0ABU3B3I2_9ACTN</name>
<keyword evidence="1" id="KW-0808">Transferase</keyword>
<evidence type="ECO:0000259" key="3">
    <source>
        <dbReference type="PROSITE" id="PS52004"/>
    </source>
</evidence>
<dbReference type="CDD" id="cd00833">
    <property type="entry name" value="PKS"/>
    <property type="match status" value="1"/>
</dbReference>
<accession>A0ABU3B3I2</accession>
<dbReference type="PROSITE" id="PS00606">
    <property type="entry name" value="KS3_1"/>
    <property type="match status" value="1"/>
</dbReference>
<sequence>RTGVYAAAIDQGYATLGPGAAEAVQGFLMTGNSMSVMSGRVSYALGLEGPAVTVDTACSASLVALHLAARALRAGECSLALAGGVSVMALPAVFVEFSRQGAMSPDGRCKPFAAAADGTGWGEGVGMLLLERLS</sequence>
<dbReference type="Pfam" id="PF00109">
    <property type="entry name" value="ketoacyl-synt"/>
    <property type="match status" value="1"/>
</dbReference>